<feature type="binding site" evidence="10">
    <location>
        <position position="131"/>
    </location>
    <ligand>
        <name>Mg(2+)</name>
        <dbReference type="ChEBI" id="CHEBI:18420"/>
        <label>1</label>
        <note>catalytic</note>
    </ligand>
</feature>
<dbReference type="PROSITE" id="PS00629">
    <property type="entry name" value="IMP_1"/>
    <property type="match status" value="1"/>
</dbReference>
<feature type="binding site" evidence="10">
    <location>
        <position position="73"/>
    </location>
    <ligand>
        <name>Mg(2+)</name>
        <dbReference type="ChEBI" id="CHEBI:18420"/>
        <label>1</label>
        <note>catalytic</note>
    </ligand>
</feature>
<name>A0A2T9Y6F7_9FUNG</name>
<dbReference type="EMBL" id="MBFT01000679">
    <property type="protein sequence ID" value="PVU87907.1"/>
    <property type="molecule type" value="Genomic_DNA"/>
</dbReference>
<comment type="similarity">
    <text evidence="2">Belongs to the inositol monophosphatase superfamily.</text>
</comment>
<dbReference type="CDD" id="cd01517">
    <property type="entry name" value="PAP_phosphatase"/>
    <property type="match status" value="1"/>
</dbReference>
<keyword evidence="4 10" id="KW-0479">Metal-binding</keyword>
<evidence type="ECO:0000256" key="6">
    <source>
        <dbReference type="ARBA" id="ARBA00022842"/>
    </source>
</evidence>
<dbReference type="InterPro" id="IPR000760">
    <property type="entry name" value="Inositol_monophosphatase-like"/>
</dbReference>
<dbReference type="STRING" id="61424.A0A2T9Y6F7"/>
<evidence type="ECO:0000256" key="9">
    <source>
        <dbReference type="ARBA" id="ARBA00044484"/>
    </source>
</evidence>
<evidence type="ECO:0000256" key="7">
    <source>
        <dbReference type="ARBA" id="ARBA00044466"/>
    </source>
</evidence>
<dbReference type="InterPro" id="IPR006239">
    <property type="entry name" value="DPNP"/>
</dbReference>
<dbReference type="OrthoDB" id="411145at2759"/>
<organism evidence="11 12">
    <name type="scientific">Furculomyces boomerangus</name>
    <dbReference type="NCBI Taxonomy" id="61424"/>
    <lineage>
        <taxon>Eukaryota</taxon>
        <taxon>Fungi</taxon>
        <taxon>Fungi incertae sedis</taxon>
        <taxon>Zoopagomycota</taxon>
        <taxon>Kickxellomycotina</taxon>
        <taxon>Harpellomycetes</taxon>
        <taxon>Harpellales</taxon>
        <taxon>Harpellaceae</taxon>
        <taxon>Furculomyces</taxon>
    </lineage>
</organism>
<comment type="cofactor">
    <cofactor evidence="1 10">
        <name>Mg(2+)</name>
        <dbReference type="ChEBI" id="CHEBI:18420"/>
    </cofactor>
</comment>
<dbReference type="PANTHER" id="PTHR43200:SF6">
    <property type="entry name" value="3'(2'),5'-BISPHOSPHATE NUCLEOTIDASE"/>
    <property type="match status" value="1"/>
</dbReference>
<dbReference type="Gene3D" id="3.40.190.80">
    <property type="match status" value="1"/>
</dbReference>
<dbReference type="GO" id="GO:0000103">
    <property type="term" value="P:sulfate assimilation"/>
    <property type="evidence" value="ECO:0007669"/>
    <property type="project" value="TreeGrafter"/>
</dbReference>
<comment type="catalytic activity">
    <reaction evidence="8">
        <text>adenosine 3',5'-bisphosphate + H2O = AMP + phosphate</text>
        <dbReference type="Rhea" id="RHEA:10040"/>
        <dbReference type="ChEBI" id="CHEBI:15377"/>
        <dbReference type="ChEBI" id="CHEBI:43474"/>
        <dbReference type="ChEBI" id="CHEBI:58343"/>
        <dbReference type="ChEBI" id="CHEBI:456215"/>
        <dbReference type="EC" id="3.1.3.7"/>
    </reaction>
    <physiologicalReaction direction="left-to-right" evidence="8">
        <dbReference type="Rhea" id="RHEA:10041"/>
    </physiologicalReaction>
</comment>
<dbReference type="GO" id="GO:0008441">
    <property type="term" value="F:3'(2'),5'-bisphosphate nucleotidase activity"/>
    <property type="evidence" value="ECO:0007669"/>
    <property type="project" value="UniProtKB-EC"/>
</dbReference>
<reference evidence="11 12" key="1">
    <citation type="journal article" date="2018" name="MBio">
        <title>Comparative Genomics Reveals the Core Gene Toolbox for the Fungus-Insect Symbiosis.</title>
        <authorList>
            <person name="Wang Y."/>
            <person name="Stata M."/>
            <person name="Wang W."/>
            <person name="Stajich J.E."/>
            <person name="White M.M."/>
            <person name="Moncalvo J.M."/>
        </authorList>
    </citation>
    <scope>NUCLEOTIDE SEQUENCE [LARGE SCALE GENOMIC DNA]</scope>
    <source>
        <strain evidence="11 12">AUS-77-4</strain>
    </source>
</reference>
<dbReference type="GO" id="GO:0046872">
    <property type="term" value="F:metal ion binding"/>
    <property type="evidence" value="ECO:0007669"/>
    <property type="project" value="UniProtKB-KW"/>
</dbReference>
<dbReference type="AlphaFoldDB" id="A0A2T9Y6F7"/>
<evidence type="ECO:0000313" key="12">
    <source>
        <dbReference type="Proteomes" id="UP000245699"/>
    </source>
</evidence>
<dbReference type="InterPro" id="IPR051090">
    <property type="entry name" value="Inositol_monoP_superfamily"/>
</dbReference>
<evidence type="ECO:0000256" key="2">
    <source>
        <dbReference type="ARBA" id="ARBA00009759"/>
    </source>
</evidence>
<evidence type="ECO:0000256" key="10">
    <source>
        <dbReference type="PIRSR" id="PIRSR600760-2"/>
    </source>
</evidence>
<comment type="caution">
    <text evidence="11">The sequence shown here is derived from an EMBL/GenBank/DDBJ whole genome shotgun (WGS) entry which is preliminary data.</text>
</comment>
<evidence type="ECO:0000313" key="11">
    <source>
        <dbReference type="EMBL" id="PVU87907.1"/>
    </source>
</evidence>
<accession>A0A2T9Y6F7</accession>
<keyword evidence="5" id="KW-0378">Hydrolase</keyword>
<dbReference type="Proteomes" id="UP000245699">
    <property type="component" value="Unassembled WGS sequence"/>
</dbReference>
<keyword evidence="6 10" id="KW-0460">Magnesium</keyword>
<evidence type="ECO:0000256" key="4">
    <source>
        <dbReference type="ARBA" id="ARBA00022723"/>
    </source>
</evidence>
<dbReference type="Gene3D" id="3.30.540.10">
    <property type="entry name" value="Fructose-1,6-Bisphosphatase, subunit A, domain 1"/>
    <property type="match status" value="1"/>
</dbReference>
<evidence type="ECO:0000256" key="8">
    <source>
        <dbReference type="ARBA" id="ARBA00044479"/>
    </source>
</evidence>
<comment type="catalytic activity">
    <reaction evidence="7">
        <text>adenosine 2',5'-bisphosphate + H2O = AMP + phosphate</text>
        <dbReference type="Rhea" id="RHEA:77643"/>
        <dbReference type="ChEBI" id="CHEBI:15377"/>
        <dbReference type="ChEBI" id="CHEBI:43474"/>
        <dbReference type="ChEBI" id="CHEBI:194156"/>
        <dbReference type="ChEBI" id="CHEBI:456215"/>
        <dbReference type="EC" id="3.1.3.7"/>
    </reaction>
    <physiologicalReaction direction="left-to-right" evidence="7">
        <dbReference type="Rhea" id="RHEA:77644"/>
    </physiologicalReaction>
</comment>
<sequence length="329" mass="35540">MSESKSFEMERAIAIRAVRAASKVCTKVFKNLANSQTIIKDDKSPVTVADFSSQAIINSILAKEFPSDSIVGEEDSEGLEQENGGKTLETIVQLTNSVLEKPLSPSEVLQSIDRGRYSGGPTGRHWTLDPIDGTKGFLRGGQFAVCLALIENGKVKVGVIGCPNLPYTSSSGLEKLGCLFVAVEGQGAYQQGLDLEERNEDRKEVKISVGNCKNSSDAMFCESVESGHSAHDVSEKIASLLNITKPPVRMDSQCKYGAIARGQADIYLRLPTSKSYVEKIWAGGIVTDAYGKKLDFSIGRTLSNNKGVIATNKFLYSEVLDSVLKSISK</sequence>
<feature type="binding site" evidence="10">
    <location>
        <position position="132"/>
    </location>
    <ligand>
        <name>Mg(2+)</name>
        <dbReference type="ChEBI" id="CHEBI:18420"/>
        <label>1</label>
        <note>catalytic</note>
    </ligand>
</feature>
<dbReference type="EC" id="3.1.3.7" evidence="3"/>
<gene>
    <name evidence="11" type="ORF">BB559_005822</name>
</gene>
<proteinExistence type="inferred from homology"/>
<keyword evidence="12" id="KW-1185">Reference proteome</keyword>
<evidence type="ECO:0000256" key="3">
    <source>
        <dbReference type="ARBA" id="ARBA00012633"/>
    </source>
</evidence>
<dbReference type="PANTHER" id="PTHR43200">
    <property type="entry name" value="PHOSPHATASE"/>
    <property type="match status" value="1"/>
</dbReference>
<protein>
    <recommendedName>
        <fullName evidence="3">3'(2'),5'-bisphosphate nucleotidase</fullName>
        <ecNumber evidence="3">3.1.3.7</ecNumber>
    </recommendedName>
</protein>
<dbReference type="Pfam" id="PF00459">
    <property type="entry name" value="Inositol_P"/>
    <property type="match status" value="1"/>
</dbReference>
<evidence type="ECO:0000256" key="5">
    <source>
        <dbReference type="ARBA" id="ARBA00022801"/>
    </source>
</evidence>
<dbReference type="SUPFAM" id="SSF56655">
    <property type="entry name" value="Carbohydrate phosphatase"/>
    <property type="match status" value="1"/>
</dbReference>
<evidence type="ECO:0000256" key="1">
    <source>
        <dbReference type="ARBA" id="ARBA00001946"/>
    </source>
</evidence>
<dbReference type="InterPro" id="IPR020583">
    <property type="entry name" value="Inositol_monoP_metal-BS"/>
</dbReference>
<feature type="binding site" evidence="10">
    <location>
        <position position="129"/>
    </location>
    <ligand>
        <name>Mg(2+)</name>
        <dbReference type="ChEBI" id="CHEBI:18420"/>
        <label>1</label>
        <note>catalytic</note>
    </ligand>
</feature>
<comment type="catalytic activity">
    <reaction evidence="9">
        <text>3'-phosphoadenylyl sulfate + H2O = adenosine 5'-phosphosulfate + phosphate</text>
        <dbReference type="Rhea" id="RHEA:77639"/>
        <dbReference type="ChEBI" id="CHEBI:15377"/>
        <dbReference type="ChEBI" id="CHEBI:43474"/>
        <dbReference type="ChEBI" id="CHEBI:58243"/>
        <dbReference type="ChEBI" id="CHEBI:58339"/>
        <dbReference type="EC" id="3.1.3.7"/>
    </reaction>
    <physiologicalReaction direction="left-to-right" evidence="9">
        <dbReference type="Rhea" id="RHEA:77640"/>
    </physiologicalReaction>
</comment>
<dbReference type="NCBIfam" id="TIGR01330">
    <property type="entry name" value="bisphos_HAL2"/>
    <property type="match status" value="1"/>
</dbReference>